<evidence type="ECO:0000256" key="1">
    <source>
        <dbReference type="SAM" id="MobiDB-lite"/>
    </source>
</evidence>
<organism evidence="2">
    <name type="scientific">uncultured Quadrisphaera sp</name>
    <dbReference type="NCBI Taxonomy" id="904978"/>
    <lineage>
        <taxon>Bacteria</taxon>
        <taxon>Bacillati</taxon>
        <taxon>Actinomycetota</taxon>
        <taxon>Actinomycetes</taxon>
        <taxon>Kineosporiales</taxon>
        <taxon>Kineosporiaceae</taxon>
        <taxon>Quadrisphaera</taxon>
        <taxon>environmental samples</taxon>
    </lineage>
</organism>
<sequence length="173" mass="17569">AGGAGLAVVGLVVGVQALAPGSEREDVGPAAAPSVTAPSEPAPAPPEPVLPRADDGYEQAVRGVFADAGYTPEDAVELGELWRVEDPLLVEAVAGQRLQDGVVLPIRPGQQVTAPGQDQPDVDLARTAFFATGYDVADAAALAQLWGEPDLLAVKALAGQRVLDGQPLPLTGP</sequence>
<feature type="region of interest" description="Disordered" evidence="1">
    <location>
        <begin position="20"/>
        <end position="53"/>
    </location>
</feature>
<protein>
    <submittedName>
        <fullName evidence="2">Uncharacterized protein</fullName>
    </submittedName>
</protein>
<reference evidence="2" key="1">
    <citation type="submission" date="2020-02" db="EMBL/GenBank/DDBJ databases">
        <authorList>
            <person name="Meier V. D."/>
        </authorList>
    </citation>
    <scope>NUCLEOTIDE SEQUENCE</scope>
    <source>
        <strain evidence="2">AVDCRST_MAG35</strain>
    </source>
</reference>
<gene>
    <name evidence="2" type="ORF">AVDCRST_MAG35-2882</name>
</gene>
<proteinExistence type="predicted"/>
<evidence type="ECO:0000313" key="2">
    <source>
        <dbReference type="EMBL" id="CAA9435353.1"/>
    </source>
</evidence>
<feature type="non-terminal residue" evidence="2">
    <location>
        <position position="1"/>
    </location>
</feature>
<name>A0A6J4Q5T1_9ACTN</name>
<accession>A0A6J4Q5T1</accession>
<dbReference type="EMBL" id="CADCUY010000564">
    <property type="protein sequence ID" value="CAA9435353.1"/>
    <property type="molecule type" value="Genomic_DNA"/>
</dbReference>
<dbReference type="AlphaFoldDB" id="A0A6J4Q5T1"/>
<feature type="compositionally biased region" description="Low complexity" evidence="1">
    <location>
        <begin position="29"/>
        <end position="39"/>
    </location>
</feature>
<feature type="compositionally biased region" description="Pro residues" evidence="1">
    <location>
        <begin position="40"/>
        <end position="49"/>
    </location>
</feature>